<feature type="transmembrane region" description="Helical" evidence="1">
    <location>
        <begin position="208"/>
        <end position="225"/>
    </location>
</feature>
<keyword evidence="3" id="KW-1185">Reference proteome</keyword>
<sequence>MMKFSTYSDRRSVPYLIVLFLVTLLFTLSLIHPFRIDADAAFQIKSVQQWLRGESTLLNALVLPSPNDLSKDVQAWTVWWPPGVPFFFLPLIAIGLPLGIAAKLTTYLLFLLGCIGWLKLADVIKANFQTKLVISLILPIYSITIANLTELIGDVLPFAIMPWLFVYALYISSCFQSNQFSYRHILINSSIIGILLGSVYWLKYSAFTVSLGVLLYLNICFLFFSSQYTLKKRLLLVGVCTACLLLPFFSLTLLNLLLSNSNIAVSQYNNFGFGSPATKGFGLLCSFLGSIGLALFQAYGGLMHLIYFSDRVIPFFASWGPGEREIPLAIAGIPGTVVVIWLLLYSRKLYDKSVFILCCCVTFVPFLLLGYLTGKVGFNFIVHNIRYVSAFFIFTQILLVSAYIHYFKNNHKRAAKFLAVIILILFFIFPNLFTVGNFARNGVFERIGEHYITTANKLYVPVLSKVNVKSVVEQINSVVKSPQDIVVLALDEPAPFGAWLEMKQRTLPLVDAWGPLVQTHGTEGANLRGASKFTSSKDLRLILVISKSFESDSKMVLQIKQRFPQATKWIKVKTPKDEEVAVDILYSDLKGL</sequence>
<dbReference type="Proteomes" id="UP001576774">
    <property type="component" value="Unassembled WGS sequence"/>
</dbReference>
<keyword evidence="1" id="KW-0472">Membrane</keyword>
<feature type="transmembrane region" description="Helical" evidence="1">
    <location>
        <begin position="155"/>
        <end position="173"/>
    </location>
</feature>
<organism evidence="2 3">
    <name type="scientific">Floridaenema aerugineum BLCC-F46</name>
    <dbReference type="NCBI Taxonomy" id="3153654"/>
    <lineage>
        <taxon>Bacteria</taxon>
        <taxon>Bacillati</taxon>
        <taxon>Cyanobacteriota</taxon>
        <taxon>Cyanophyceae</taxon>
        <taxon>Oscillatoriophycideae</taxon>
        <taxon>Aerosakkonematales</taxon>
        <taxon>Aerosakkonemataceae</taxon>
        <taxon>Floridanema</taxon>
        <taxon>Floridanema aerugineum</taxon>
    </lineage>
</organism>
<keyword evidence="1" id="KW-0812">Transmembrane</keyword>
<feature type="transmembrane region" description="Helical" evidence="1">
    <location>
        <begin position="354"/>
        <end position="373"/>
    </location>
</feature>
<keyword evidence="1" id="KW-1133">Transmembrane helix</keyword>
<feature type="transmembrane region" description="Helical" evidence="1">
    <location>
        <begin position="185"/>
        <end position="202"/>
    </location>
</feature>
<gene>
    <name evidence="2" type="ORF">ACE1CC_30790</name>
</gene>
<evidence type="ECO:0000313" key="3">
    <source>
        <dbReference type="Proteomes" id="UP001576774"/>
    </source>
</evidence>
<feature type="transmembrane region" description="Helical" evidence="1">
    <location>
        <begin position="417"/>
        <end position="439"/>
    </location>
</feature>
<feature type="transmembrane region" description="Helical" evidence="1">
    <location>
        <begin position="87"/>
        <end position="120"/>
    </location>
</feature>
<comment type="caution">
    <text evidence="2">The sequence shown here is derived from an EMBL/GenBank/DDBJ whole genome shotgun (WGS) entry which is preliminary data.</text>
</comment>
<dbReference type="RefSeq" id="WP_413274245.1">
    <property type="nucleotide sequence ID" value="NZ_JBHFNQ010000219.1"/>
</dbReference>
<reference evidence="2 3" key="1">
    <citation type="submission" date="2024-09" db="EMBL/GenBank/DDBJ databases">
        <title>Floridaenema gen nov. (Aerosakkonemataceae, Aerosakkonematales ord. nov., Cyanobacteria) from benthic tropical and subtropical fresh waters, with the description of four new species.</title>
        <authorList>
            <person name="Moretto J.A."/>
            <person name="Berthold D.E."/>
            <person name="Lefler F.W."/>
            <person name="Huang I.-S."/>
            <person name="Laughinghouse H. IV."/>
        </authorList>
    </citation>
    <scope>NUCLEOTIDE SEQUENCE [LARGE SCALE GENOMIC DNA]</scope>
    <source>
        <strain evidence="2 3">BLCC-F46</strain>
    </source>
</reference>
<feature type="transmembrane region" description="Helical" evidence="1">
    <location>
        <begin position="277"/>
        <end position="295"/>
    </location>
</feature>
<feature type="transmembrane region" description="Helical" evidence="1">
    <location>
        <begin position="234"/>
        <end position="257"/>
    </location>
</feature>
<feature type="transmembrane region" description="Helical" evidence="1">
    <location>
        <begin position="326"/>
        <end position="345"/>
    </location>
</feature>
<evidence type="ECO:0000256" key="1">
    <source>
        <dbReference type="SAM" id="Phobius"/>
    </source>
</evidence>
<feature type="transmembrane region" description="Helical" evidence="1">
    <location>
        <begin position="12"/>
        <end position="31"/>
    </location>
</feature>
<proteinExistence type="predicted"/>
<accession>A0ABV4XG88</accession>
<evidence type="ECO:0000313" key="2">
    <source>
        <dbReference type="EMBL" id="MFB2881261.1"/>
    </source>
</evidence>
<dbReference type="EMBL" id="JBHFNQ010000219">
    <property type="protein sequence ID" value="MFB2881261.1"/>
    <property type="molecule type" value="Genomic_DNA"/>
</dbReference>
<feature type="transmembrane region" description="Helical" evidence="1">
    <location>
        <begin position="385"/>
        <end position="405"/>
    </location>
</feature>
<protein>
    <recommendedName>
        <fullName evidence="4">Glycosyltransferase RgtA/B/C/D-like domain-containing protein</fullName>
    </recommendedName>
</protein>
<evidence type="ECO:0008006" key="4">
    <source>
        <dbReference type="Google" id="ProtNLM"/>
    </source>
</evidence>
<name>A0ABV4XG88_9CYAN</name>